<sequence>MVLMYHLDIKIEPPTPYQEQAKEEKAKMIEKLKLTSDVSIDYESD</sequence>
<proteinExistence type="predicted"/>
<organism evidence="1 2">
    <name type="scientific">Gossypium schwendimanii</name>
    <name type="common">Cotton</name>
    <dbReference type="NCBI Taxonomy" id="34291"/>
    <lineage>
        <taxon>Eukaryota</taxon>
        <taxon>Viridiplantae</taxon>
        <taxon>Streptophyta</taxon>
        <taxon>Embryophyta</taxon>
        <taxon>Tracheophyta</taxon>
        <taxon>Spermatophyta</taxon>
        <taxon>Magnoliopsida</taxon>
        <taxon>eudicotyledons</taxon>
        <taxon>Gunneridae</taxon>
        <taxon>Pentapetalae</taxon>
        <taxon>rosids</taxon>
        <taxon>malvids</taxon>
        <taxon>Malvales</taxon>
        <taxon>Malvaceae</taxon>
        <taxon>Malvoideae</taxon>
        <taxon>Gossypium</taxon>
    </lineage>
</organism>
<comment type="caution">
    <text evidence="1">The sequence shown here is derived from an EMBL/GenBank/DDBJ whole genome shotgun (WGS) entry which is preliminary data.</text>
</comment>
<accession>A0A7J9N7D7</accession>
<dbReference type="AlphaFoldDB" id="A0A7J9N7D7"/>
<dbReference type="Proteomes" id="UP000593576">
    <property type="component" value="Unassembled WGS sequence"/>
</dbReference>
<name>A0A7J9N7D7_GOSSC</name>
<protein>
    <submittedName>
        <fullName evidence="1">Uncharacterized protein</fullName>
    </submittedName>
</protein>
<reference evidence="1 2" key="1">
    <citation type="journal article" date="2019" name="Genome Biol. Evol.">
        <title>Insights into the evolution of the New World diploid cottons (Gossypium, subgenus Houzingenia) based on genome sequencing.</title>
        <authorList>
            <person name="Grover C.E."/>
            <person name="Arick M.A. 2nd"/>
            <person name="Thrash A."/>
            <person name="Conover J.L."/>
            <person name="Sanders W.S."/>
            <person name="Peterson D.G."/>
            <person name="Frelichowski J.E."/>
            <person name="Scheffler J.A."/>
            <person name="Scheffler B.E."/>
            <person name="Wendel J.F."/>
        </authorList>
    </citation>
    <scope>NUCLEOTIDE SEQUENCE [LARGE SCALE GENOMIC DNA]</scope>
    <source>
        <strain evidence="1">1</strain>
        <tissue evidence="1">Leaf</tissue>
    </source>
</reference>
<keyword evidence="2" id="KW-1185">Reference proteome</keyword>
<evidence type="ECO:0000313" key="1">
    <source>
        <dbReference type="EMBL" id="MBA0879150.1"/>
    </source>
</evidence>
<dbReference type="OrthoDB" id="984444at2759"/>
<dbReference type="EMBL" id="JABFAF010274238">
    <property type="protein sequence ID" value="MBA0879150.1"/>
    <property type="molecule type" value="Genomic_DNA"/>
</dbReference>
<evidence type="ECO:0000313" key="2">
    <source>
        <dbReference type="Proteomes" id="UP000593576"/>
    </source>
</evidence>
<gene>
    <name evidence="1" type="ORF">Goshw_028356</name>
</gene>